<dbReference type="EMBL" id="CP003218">
    <property type="protein sequence ID" value="AEX06910.1"/>
    <property type="molecule type" value="Genomic_DNA"/>
</dbReference>
<dbReference type="RefSeq" id="WP_014230195.1">
    <property type="nucleotide sequence ID" value="NC_016612.1"/>
</dbReference>
<protein>
    <recommendedName>
        <fullName evidence="2">LysM domain-containing protein</fullName>
    </recommendedName>
</protein>
<dbReference type="PANTHER" id="PTHR33734">
    <property type="entry name" value="LYSM DOMAIN-CONTAINING GPI-ANCHORED PROTEIN 2"/>
    <property type="match status" value="1"/>
</dbReference>
<feature type="compositionally biased region" description="Basic and acidic residues" evidence="1">
    <location>
        <begin position="431"/>
        <end position="446"/>
    </location>
</feature>
<proteinExistence type="predicted"/>
<sequence length="634" mass="70339">MSDLYEYLNAKKGKTYFDDQIKPFSLISLYPDIDTSRKLRGNSRTIGDADKDVQDAIIDMIITIAVRYGLSYKEISYILLTTKVESGFNPDAAAGTTSAAGLAQGTVGFIKDALTQSEDILGFQLDLRNAEVFDAEKGCYAVIYSFLLNKSKVMESYTSDQSEYWEWLYLLHHDGAYSLGKYLDGTREKSADGEKWALYITKHLSVVEGLLKNTEVNTKFKLSTGNNTAFKNKNYIAAISPFPSSTCPNLVSDYEKTLVLIKGVTDENGMTESVNAIAGSEVVFTILADNYKELAKATVEKNTNEKHKTLTYIVKKGDTLSAIAKKYSVSVEKLARINKIHNVNMLRIGAKLKIPDSNKNHGYVSRYVSEQTKKEILKSVGVENANVKAAIEYSRSHIVLPKGSKSADSEKESNVIHIKTTTTDQSVAGRSKNEPEKHQTTSEGKAKNVSVDKNFEPVVDFSKDIPLSLKNLVTNHSLDIMKGIMKSAGVHKIMITSTLRTAEKQVDAMYMNMKNKGIQSQLDYYAAAGREVVQAAIAVGGIDKSKENQVKKAMVDKVNSLQKDGRLVSKHCVSLESYAQRNVFDISKKLLPAALQRAFDKAITKYAKDNPSKMKYISPFENRGEPAFHVEIVQ</sequence>
<feature type="compositionally biased region" description="Polar residues" evidence="1">
    <location>
        <begin position="419"/>
        <end position="428"/>
    </location>
</feature>
<dbReference type="SMART" id="SM00257">
    <property type="entry name" value="LysM"/>
    <property type="match status" value="1"/>
</dbReference>
<dbReference type="CDD" id="cd00118">
    <property type="entry name" value="LysM"/>
    <property type="match status" value="1"/>
</dbReference>
<evidence type="ECO:0000313" key="4">
    <source>
        <dbReference type="Proteomes" id="UP000007843"/>
    </source>
</evidence>
<dbReference type="SUPFAM" id="SSF54106">
    <property type="entry name" value="LysM domain"/>
    <property type="match status" value="1"/>
</dbReference>
<dbReference type="Proteomes" id="UP000007843">
    <property type="component" value="Chromosome"/>
</dbReference>
<dbReference type="InterPro" id="IPR036779">
    <property type="entry name" value="LysM_dom_sf"/>
</dbReference>
<dbReference type="AlphaFoldDB" id="A0A0H3HEM2"/>
<accession>A0A0H3HEM2</accession>
<dbReference type="PROSITE" id="PS51782">
    <property type="entry name" value="LYSM"/>
    <property type="match status" value="1"/>
</dbReference>
<evidence type="ECO:0000313" key="3">
    <source>
        <dbReference type="EMBL" id="AEX06910.1"/>
    </source>
</evidence>
<reference evidence="3 4" key="1">
    <citation type="journal article" date="2012" name="J. Bacteriol.">
        <title>Complete genome sequence of Klebsiella oxytoca KCTC 1686, used in production of 2,3-butanediol.</title>
        <authorList>
            <person name="Shin S.H."/>
            <person name="Kim S."/>
            <person name="Kim J.Y."/>
            <person name="Lee S."/>
            <person name="Um Y."/>
            <person name="Oh M.K."/>
            <person name="Kim Y.R."/>
            <person name="Lee J."/>
            <person name="Yang K.S."/>
        </authorList>
    </citation>
    <scope>NUCLEOTIDE SEQUENCE [LARGE SCALE GENOMIC DNA]</scope>
    <source>
        <strain evidence="4">ATCC 8724 / DSM 4798 / JCM 20051 / NBRC 3318 / NRRL B-199 / KCTC 1686</strain>
    </source>
</reference>
<dbReference type="Pfam" id="PF01476">
    <property type="entry name" value="LysM"/>
    <property type="match status" value="1"/>
</dbReference>
<dbReference type="PANTHER" id="PTHR33734:SF22">
    <property type="entry name" value="MEMBRANE-BOUND LYTIC MUREIN TRANSGLYCOSYLASE D"/>
    <property type="match status" value="1"/>
</dbReference>
<dbReference type="InterPro" id="IPR018392">
    <property type="entry name" value="LysM"/>
</dbReference>
<evidence type="ECO:0000256" key="1">
    <source>
        <dbReference type="SAM" id="MobiDB-lite"/>
    </source>
</evidence>
<feature type="region of interest" description="Disordered" evidence="1">
    <location>
        <begin position="402"/>
        <end position="447"/>
    </location>
</feature>
<dbReference type="KEGG" id="kox:KOX_25995"/>
<organism evidence="3 4">
    <name type="scientific">Klebsiella michiganensis (strain ATCC 8724 / DSM 4798 / JCM 20051 / NBRC 3318 / NRRL B-199 / KCTC 1686 / BUCSAV 143 / CCM 1901)</name>
    <dbReference type="NCBI Taxonomy" id="1006551"/>
    <lineage>
        <taxon>Bacteria</taxon>
        <taxon>Pseudomonadati</taxon>
        <taxon>Pseudomonadota</taxon>
        <taxon>Gammaproteobacteria</taxon>
        <taxon>Enterobacterales</taxon>
        <taxon>Enterobacteriaceae</taxon>
        <taxon>Klebsiella/Raoultella group</taxon>
        <taxon>Klebsiella</taxon>
    </lineage>
</organism>
<dbReference type="Gene3D" id="3.10.350.10">
    <property type="entry name" value="LysM domain"/>
    <property type="match status" value="1"/>
</dbReference>
<evidence type="ECO:0000259" key="2">
    <source>
        <dbReference type="PROSITE" id="PS51782"/>
    </source>
</evidence>
<feature type="compositionally biased region" description="Basic and acidic residues" evidence="1">
    <location>
        <begin position="405"/>
        <end position="414"/>
    </location>
</feature>
<dbReference type="HOGENOM" id="CLU_431353_0_0_6"/>
<gene>
    <name evidence="3" type="ordered locus">KOX_25995</name>
</gene>
<dbReference type="GO" id="GO:0008932">
    <property type="term" value="F:lytic endotransglycosylase activity"/>
    <property type="evidence" value="ECO:0007669"/>
    <property type="project" value="TreeGrafter"/>
</dbReference>
<feature type="domain" description="LysM" evidence="2">
    <location>
        <begin position="310"/>
        <end position="354"/>
    </location>
</feature>
<dbReference type="Gene3D" id="1.10.530.10">
    <property type="match status" value="1"/>
</dbReference>
<name>A0A0H3HEM2_KLEM8</name>